<feature type="chain" id="PRO_5004531760" evidence="2">
    <location>
        <begin position="21"/>
        <end position="72"/>
    </location>
</feature>
<keyword evidence="1" id="KW-0472">Membrane</keyword>
<keyword evidence="1" id="KW-0812">Transmembrane</keyword>
<name>S4NY22_9NEOP</name>
<proteinExistence type="predicted"/>
<dbReference type="EMBL" id="GAIX01011932">
    <property type="protein sequence ID" value="JAA80628.1"/>
    <property type="molecule type" value="Transcribed_RNA"/>
</dbReference>
<protein>
    <submittedName>
        <fullName evidence="3">Uncharacterized protein</fullName>
    </submittedName>
</protein>
<evidence type="ECO:0000256" key="2">
    <source>
        <dbReference type="SAM" id="SignalP"/>
    </source>
</evidence>
<dbReference type="AlphaFoldDB" id="S4NY22"/>
<sequence length="72" mass="8431">MSCWILILMVSSSFLSLSLRRSICMEDIHSVSFSADLFFLFFFFFFGSLSDALELLLELLLLLLFLLLFFFL</sequence>
<feature type="transmembrane region" description="Helical" evidence="1">
    <location>
        <begin position="55"/>
        <end position="71"/>
    </location>
</feature>
<reference evidence="3" key="2">
    <citation type="submission" date="2013-05" db="EMBL/GenBank/DDBJ databases">
        <authorList>
            <person name="Carter J.-M."/>
            <person name="Baker S.C."/>
            <person name="Pink R."/>
            <person name="Carter D.R.F."/>
            <person name="Collins A."/>
            <person name="Tomlin J."/>
            <person name="Gibbs M."/>
            <person name="Breuker C.J."/>
        </authorList>
    </citation>
    <scope>NUCLEOTIDE SEQUENCE</scope>
    <source>
        <tissue evidence="3">Ovary</tissue>
    </source>
</reference>
<feature type="transmembrane region" description="Helical" evidence="1">
    <location>
        <begin position="30"/>
        <end position="48"/>
    </location>
</feature>
<evidence type="ECO:0000256" key="1">
    <source>
        <dbReference type="SAM" id="Phobius"/>
    </source>
</evidence>
<accession>S4NY22</accession>
<keyword evidence="2" id="KW-0732">Signal</keyword>
<evidence type="ECO:0000313" key="3">
    <source>
        <dbReference type="EMBL" id="JAA80628.1"/>
    </source>
</evidence>
<organism evidence="3">
    <name type="scientific">Pararge aegeria</name>
    <name type="common">speckled wood butterfly</name>
    <dbReference type="NCBI Taxonomy" id="116150"/>
    <lineage>
        <taxon>Eukaryota</taxon>
        <taxon>Metazoa</taxon>
        <taxon>Ecdysozoa</taxon>
        <taxon>Arthropoda</taxon>
        <taxon>Hexapoda</taxon>
        <taxon>Insecta</taxon>
        <taxon>Pterygota</taxon>
        <taxon>Neoptera</taxon>
        <taxon>Endopterygota</taxon>
        <taxon>Lepidoptera</taxon>
        <taxon>Glossata</taxon>
        <taxon>Ditrysia</taxon>
        <taxon>Papilionoidea</taxon>
        <taxon>Nymphalidae</taxon>
        <taxon>Satyrinae</taxon>
        <taxon>Satyrini</taxon>
        <taxon>Parargina</taxon>
        <taxon>Pararge</taxon>
    </lineage>
</organism>
<reference evidence="3" key="1">
    <citation type="journal article" date="2013" name="BMC Genomics">
        <title>Unscrambling butterfly oogenesis.</title>
        <authorList>
            <person name="Carter J.M."/>
            <person name="Baker S.C."/>
            <person name="Pink R."/>
            <person name="Carter D.R."/>
            <person name="Collins A."/>
            <person name="Tomlin J."/>
            <person name="Gibbs M."/>
            <person name="Breuker C.J."/>
        </authorList>
    </citation>
    <scope>NUCLEOTIDE SEQUENCE</scope>
    <source>
        <tissue evidence="3">Ovary</tissue>
    </source>
</reference>
<keyword evidence="1" id="KW-1133">Transmembrane helix</keyword>
<feature type="signal peptide" evidence="2">
    <location>
        <begin position="1"/>
        <end position="20"/>
    </location>
</feature>
<feature type="non-terminal residue" evidence="3">
    <location>
        <position position="72"/>
    </location>
</feature>